<keyword evidence="1" id="KW-0812">Transmembrane</keyword>
<protein>
    <submittedName>
        <fullName evidence="2">Uncharacterized protein</fullName>
    </submittedName>
</protein>
<sequence length="104" mass="11436">PVPRPQILVWSLSVSEGWCNVTLECRAVHVTEDLNDLQTSPPAVSISLGNEYLKFSLNVNFLHSFCVRETDSHEQYIADPLQVILGATVAVLSILGAGLCLWKT</sequence>
<dbReference type="AlphaFoldDB" id="A0A7J7EWF1"/>
<feature type="transmembrane region" description="Helical" evidence="1">
    <location>
        <begin position="81"/>
        <end position="102"/>
    </location>
</feature>
<evidence type="ECO:0000313" key="2">
    <source>
        <dbReference type="EMBL" id="KAF5920140.1"/>
    </source>
</evidence>
<proteinExistence type="predicted"/>
<comment type="caution">
    <text evidence="2">The sequence shown here is derived from an EMBL/GenBank/DDBJ whole genome shotgun (WGS) entry which is preliminary data.</text>
</comment>
<keyword evidence="1" id="KW-0472">Membrane</keyword>
<gene>
    <name evidence="2" type="ORF">HPG69_006410</name>
</gene>
<keyword evidence="1" id="KW-1133">Transmembrane helix</keyword>
<feature type="non-terminal residue" evidence="2">
    <location>
        <position position="1"/>
    </location>
</feature>
<dbReference type="EMBL" id="JACDTQ010002158">
    <property type="protein sequence ID" value="KAF5920140.1"/>
    <property type="molecule type" value="Genomic_DNA"/>
</dbReference>
<keyword evidence="3" id="KW-1185">Reference proteome</keyword>
<name>A0A7J7EWF1_DICBM</name>
<organism evidence="2 3">
    <name type="scientific">Diceros bicornis minor</name>
    <name type="common">South-central black rhinoceros</name>
    <dbReference type="NCBI Taxonomy" id="77932"/>
    <lineage>
        <taxon>Eukaryota</taxon>
        <taxon>Metazoa</taxon>
        <taxon>Chordata</taxon>
        <taxon>Craniata</taxon>
        <taxon>Vertebrata</taxon>
        <taxon>Euteleostomi</taxon>
        <taxon>Mammalia</taxon>
        <taxon>Eutheria</taxon>
        <taxon>Laurasiatheria</taxon>
        <taxon>Perissodactyla</taxon>
        <taxon>Rhinocerotidae</taxon>
        <taxon>Diceros</taxon>
    </lineage>
</organism>
<feature type="non-terminal residue" evidence="2">
    <location>
        <position position="104"/>
    </location>
</feature>
<evidence type="ECO:0000313" key="3">
    <source>
        <dbReference type="Proteomes" id="UP000551758"/>
    </source>
</evidence>
<dbReference type="Proteomes" id="UP000551758">
    <property type="component" value="Unassembled WGS sequence"/>
</dbReference>
<reference evidence="2 3" key="1">
    <citation type="journal article" date="2020" name="Mol. Biol. Evol.">
        <title>Interspecific Gene Flow and the Evolution of Specialization in Black and White Rhinoceros.</title>
        <authorList>
            <person name="Moodley Y."/>
            <person name="Westbury M.V."/>
            <person name="Russo I.M."/>
            <person name="Gopalakrishnan S."/>
            <person name="Rakotoarivelo A."/>
            <person name="Olsen R.A."/>
            <person name="Prost S."/>
            <person name="Tunstall T."/>
            <person name="Ryder O.A."/>
            <person name="Dalen L."/>
            <person name="Bruford M.W."/>
        </authorList>
    </citation>
    <scope>NUCLEOTIDE SEQUENCE [LARGE SCALE GENOMIC DNA]</scope>
    <source>
        <strain evidence="2">SBR-YM</strain>
        <tissue evidence="2">Skin</tissue>
    </source>
</reference>
<evidence type="ECO:0000256" key="1">
    <source>
        <dbReference type="SAM" id="Phobius"/>
    </source>
</evidence>
<accession>A0A7J7EWF1</accession>